<protein>
    <recommendedName>
        <fullName evidence="3">Outer membrane protein beta-barrel domain-containing protein</fullName>
    </recommendedName>
</protein>
<gene>
    <name evidence="1" type="ORF">ODE01S_04480</name>
</gene>
<proteinExistence type="predicted"/>
<reference evidence="1 2" key="1">
    <citation type="submission" date="2019-07" db="EMBL/GenBank/DDBJ databases">
        <title>Whole genome shotgun sequence of Oceanithermus desulfurans NBRC 100063.</title>
        <authorList>
            <person name="Hosoyama A."/>
            <person name="Uohara A."/>
            <person name="Ohji S."/>
            <person name="Ichikawa N."/>
        </authorList>
    </citation>
    <scope>NUCLEOTIDE SEQUENCE [LARGE SCALE GENOMIC DNA]</scope>
    <source>
        <strain evidence="1 2">NBRC 100063</strain>
    </source>
</reference>
<dbReference type="Proteomes" id="UP000321827">
    <property type="component" value="Unassembled WGS sequence"/>
</dbReference>
<comment type="caution">
    <text evidence="1">The sequence shown here is derived from an EMBL/GenBank/DDBJ whole genome shotgun (WGS) entry which is preliminary data.</text>
</comment>
<evidence type="ECO:0000313" key="1">
    <source>
        <dbReference type="EMBL" id="GEM89014.1"/>
    </source>
</evidence>
<organism evidence="1 2">
    <name type="scientific">Oceanithermus desulfurans NBRC 100063</name>
    <dbReference type="NCBI Taxonomy" id="1227550"/>
    <lineage>
        <taxon>Bacteria</taxon>
        <taxon>Thermotogati</taxon>
        <taxon>Deinococcota</taxon>
        <taxon>Deinococci</taxon>
        <taxon>Thermales</taxon>
        <taxon>Thermaceae</taxon>
        <taxon>Oceanithermus</taxon>
    </lineage>
</organism>
<sequence>MRYPEGMKTLGRLVASLGLLVLLNACLPVATLETAEPVNGQQFTAGLTGVVAVSSDAPVGGLPYLAYRWGNGETEFSVSTQIGIRGGVKQKVADRFSIAAGLTVPWAVFSTSGGSGLPFTVDAEALFQATDELTVIGRGMYAAVSDFGGAWLGGASVVYRQDRWLFEGGFLMSSEGNPILSVSAGYRF</sequence>
<dbReference type="EMBL" id="BJXN01000002">
    <property type="protein sequence ID" value="GEM89014.1"/>
    <property type="molecule type" value="Genomic_DNA"/>
</dbReference>
<evidence type="ECO:0000313" key="2">
    <source>
        <dbReference type="Proteomes" id="UP000321827"/>
    </source>
</evidence>
<evidence type="ECO:0008006" key="3">
    <source>
        <dbReference type="Google" id="ProtNLM"/>
    </source>
</evidence>
<dbReference type="AlphaFoldDB" id="A0A511RH63"/>
<accession>A0A511RH63</accession>
<name>A0A511RH63_9DEIN</name>